<organism evidence="1 2">
    <name type="scientific">Lutzomyia longipalpis</name>
    <name type="common">Sand fly</name>
    <dbReference type="NCBI Taxonomy" id="7200"/>
    <lineage>
        <taxon>Eukaryota</taxon>
        <taxon>Metazoa</taxon>
        <taxon>Ecdysozoa</taxon>
        <taxon>Arthropoda</taxon>
        <taxon>Hexapoda</taxon>
        <taxon>Insecta</taxon>
        <taxon>Pterygota</taxon>
        <taxon>Neoptera</taxon>
        <taxon>Endopterygota</taxon>
        <taxon>Diptera</taxon>
        <taxon>Nematocera</taxon>
        <taxon>Psychodoidea</taxon>
        <taxon>Psychodidae</taxon>
        <taxon>Lutzomyia</taxon>
        <taxon>Lutzomyia</taxon>
    </lineage>
</organism>
<reference evidence="1" key="1">
    <citation type="submission" date="2020-05" db="UniProtKB">
        <authorList>
            <consortium name="EnsemblMetazoa"/>
        </authorList>
    </citation>
    <scope>IDENTIFICATION</scope>
    <source>
        <strain evidence="1">Jacobina</strain>
    </source>
</reference>
<dbReference type="VEuPathDB" id="VectorBase:LLOJ001094"/>
<proteinExistence type="predicted"/>
<protein>
    <submittedName>
        <fullName evidence="1">Uncharacterized protein</fullName>
    </submittedName>
</protein>
<accession>A0A1B0CAN2</accession>
<dbReference type="AlphaFoldDB" id="A0A1B0CAN2"/>
<dbReference type="Proteomes" id="UP000092461">
    <property type="component" value="Unassembled WGS sequence"/>
</dbReference>
<sequence length="109" mass="11802">MYGSSACGDRRRIFTRDSKSVGFSRKSDMARLGVINLRSNGDGSKSTCILFCCASGVSLDDALRTPPVDKFRILGEKCPVVGNATRLQINHTSIPFLSLNATAINCDEK</sequence>
<evidence type="ECO:0000313" key="2">
    <source>
        <dbReference type="Proteomes" id="UP000092461"/>
    </source>
</evidence>
<keyword evidence="2" id="KW-1185">Reference proteome</keyword>
<dbReference type="EMBL" id="AJWK01004122">
    <property type="status" value="NOT_ANNOTATED_CDS"/>
    <property type="molecule type" value="Genomic_DNA"/>
</dbReference>
<name>A0A1B0CAN2_LUTLO</name>
<evidence type="ECO:0000313" key="1">
    <source>
        <dbReference type="EnsemblMetazoa" id="LLOJ001094-PA"/>
    </source>
</evidence>
<dbReference type="EnsemblMetazoa" id="LLOJ001094-RA">
    <property type="protein sequence ID" value="LLOJ001094-PA"/>
    <property type="gene ID" value="LLOJ001094"/>
</dbReference>